<feature type="compositionally biased region" description="Low complexity" evidence="1">
    <location>
        <begin position="407"/>
        <end position="424"/>
    </location>
</feature>
<keyword evidence="4" id="KW-1185">Reference proteome</keyword>
<evidence type="ECO:0000256" key="1">
    <source>
        <dbReference type="SAM" id="MobiDB-lite"/>
    </source>
</evidence>
<feature type="compositionally biased region" description="Basic and acidic residues" evidence="1">
    <location>
        <begin position="387"/>
        <end position="402"/>
    </location>
</feature>
<feature type="chain" id="PRO_5011999279" description="Enterotoxin" evidence="2">
    <location>
        <begin position="21"/>
        <end position="794"/>
    </location>
</feature>
<dbReference type="Proteomes" id="UP000226192">
    <property type="component" value="Unassembled WGS sequence"/>
</dbReference>
<evidence type="ECO:0000313" key="4">
    <source>
        <dbReference type="Proteomes" id="UP000226192"/>
    </source>
</evidence>
<dbReference type="Gene3D" id="3.90.210.10">
    <property type="entry name" value="Heat-Labile Enterotoxin, subunit A"/>
    <property type="match status" value="1"/>
</dbReference>
<feature type="signal peptide" evidence="2">
    <location>
        <begin position="1"/>
        <end position="20"/>
    </location>
</feature>
<name>A0A2C5XWU6_9HYPO</name>
<protein>
    <recommendedName>
        <fullName evidence="5">Enterotoxin</fullName>
    </recommendedName>
</protein>
<evidence type="ECO:0000313" key="3">
    <source>
        <dbReference type="EMBL" id="PHH59590.1"/>
    </source>
</evidence>
<evidence type="ECO:0008006" key="5">
    <source>
        <dbReference type="Google" id="ProtNLM"/>
    </source>
</evidence>
<feature type="compositionally biased region" description="Basic and acidic residues" evidence="1">
    <location>
        <begin position="783"/>
        <end position="794"/>
    </location>
</feature>
<dbReference type="EMBL" id="NJET01000194">
    <property type="protein sequence ID" value="PHH59590.1"/>
    <property type="molecule type" value="Genomic_DNA"/>
</dbReference>
<sequence length="794" mass="85686">MLSQIFLSLLALEPIGRVLGAPTPGDKRIVIGYRSVHPDQAKRYQEAGTITDDGNHHANQIGAGVYMTAEYGMWDGDPDEVHCVVTANEEAFNKVPKASLSDDGLLDSSDEDIAQEIKQLDSSWDPAKTIKISHIPKYWDGTVLQMLLPNSLLNSQGGGLDLKVEFGKSGGPTVDYSKFQNLKGAELTPLKENKMQQFPEQIEEGTKFLEYSHNTKLVEQVEQRVRNAMFAARQEASKLAMEVSQFCTSKKDPLAKSCQDVLKSYAKDREAYAGFLNKASEKSLQLLKDNLNAAEAGPQAVDELNKFATKLRETIATKEGELQTLKKGTPLDWMDSDPRAMEAERKALKAEVSVLKKKSPKLAKEAENAAKKAAKDPKFSQPQNPADKSKQEPATKPKEKSAETANQKQPPVKGKQPAAAAGPPSAVFYSSFHWPNEAKEQGGFLPDPAGPVHSIKVSPGEEATNLDWNKYILPTAQTLGEAAKQASDAAAKGTQGFEGVVYAVHTTPNMIKMGDQYGAVGCIRWQQVMGWLQVPKDGLPQSHGAKGKEDLRQKFQEAFEKKTKFFTPNKDYDHSFDQYAANNQDGLHILDSENIEKKLSEFMNGDGGAVGGAVGWGGKFPILTPEKPVTAQSSLEAKIKNSVPAPHEEGFFEEVWDFIKSHAALIALPAVALLNAVPVIGELADTAEAAALAAEGAEAAGVITEGTEVAEAGEIAGEETAGEVGSAKSPVGVKPPKSEEGLPDLPDTPTHEPEESPDLPDTPTHEPGESTKEGGRSKAGSRGKKEKEPPLLSQ</sequence>
<dbReference type="SUPFAM" id="SSF56399">
    <property type="entry name" value="ADP-ribosylation"/>
    <property type="match status" value="1"/>
</dbReference>
<keyword evidence="2" id="KW-0732">Signal</keyword>
<feature type="region of interest" description="Disordered" evidence="1">
    <location>
        <begin position="717"/>
        <end position="794"/>
    </location>
</feature>
<dbReference type="STRING" id="1399860.A0A2C5XWU6"/>
<dbReference type="OrthoDB" id="4928156at2759"/>
<feature type="compositionally biased region" description="Basic and acidic residues" evidence="1">
    <location>
        <begin position="362"/>
        <end position="378"/>
    </location>
</feature>
<dbReference type="Pfam" id="PF19287">
    <property type="entry name" value="DUF5910"/>
    <property type="match status" value="1"/>
</dbReference>
<proteinExistence type="predicted"/>
<reference evidence="3 4" key="1">
    <citation type="submission" date="2017-06" db="EMBL/GenBank/DDBJ databases">
        <title>Ant-infecting Ophiocordyceps genomes reveal a high diversity of potential behavioral manipulation genes and a possible major role for enterotoxins.</title>
        <authorList>
            <person name="De Bekker C."/>
            <person name="Evans H.C."/>
            <person name="Brachmann A."/>
            <person name="Hughes D.P."/>
        </authorList>
    </citation>
    <scope>NUCLEOTIDE SEQUENCE [LARGE SCALE GENOMIC DNA]</scope>
    <source>
        <strain evidence="3 4">Map64</strain>
    </source>
</reference>
<gene>
    <name evidence="3" type="ORF">CDD81_2828</name>
</gene>
<evidence type="ECO:0000256" key="2">
    <source>
        <dbReference type="SAM" id="SignalP"/>
    </source>
</evidence>
<feature type="compositionally biased region" description="Basic and acidic residues" evidence="1">
    <location>
        <begin position="763"/>
        <end position="776"/>
    </location>
</feature>
<dbReference type="InterPro" id="IPR045564">
    <property type="entry name" value="DUF5910"/>
</dbReference>
<accession>A0A2C5XWU6</accession>
<feature type="region of interest" description="Disordered" evidence="1">
    <location>
        <begin position="358"/>
        <end position="424"/>
    </location>
</feature>
<dbReference type="AlphaFoldDB" id="A0A2C5XWU6"/>
<comment type="caution">
    <text evidence="3">The sequence shown here is derived from an EMBL/GenBank/DDBJ whole genome shotgun (WGS) entry which is preliminary data.</text>
</comment>
<organism evidence="3 4">
    <name type="scientific">Ophiocordyceps australis</name>
    <dbReference type="NCBI Taxonomy" id="1399860"/>
    <lineage>
        <taxon>Eukaryota</taxon>
        <taxon>Fungi</taxon>
        <taxon>Dikarya</taxon>
        <taxon>Ascomycota</taxon>
        <taxon>Pezizomycotina</taxon>
        <taxon>Sordariomycetes</taxon>
        <taxon>Hypocreomycetidae</taxon>
        <taxon>Hypocreales</taxon>
        <taxon>Ophiocordycipitaceae</taxon>
        <taxon>Ophiocordyceps</taxon>
    </lineage>
</organism>